<evidence type="ECO:0000259" key="1">
    <source>
        <dbReference type="Pfam" id="PF02852"/>
    </source>
</evidence>
<accession>A0ABD5S5U0</accession>
<feature type="non-terminal residue" evidence="2">
    <location>
        <position position="1"/>
    </location>
</feature>
<proteinExistence type="predicted"/>
<dbReference type="SUPFAM" id="SSF55424">
    <property type="entry name" value="FAD/NAD-linked reductases, dimerisation (C-terminal) domain"/>
    <property type="match status" value="1"/>
</dbReference>
<sequence>RGLDYVAVAREAEDDGVFATKDVARGRAELVVDADDGTVLGYQGLHYHADVMAKTMQVVIERRMDVRDLPDRAYHPTTPEILDGLFREAAAQLD</sequence>
<dbReference type="InterPro" id="IPR004099">
    <property type="entry name" value="Pyr_nucl-diS_OxRdtase_dimer"/>
</dbReference>
<dbReference type="EMBL" id="JBHSWU010001518">
    <property type="protein sequence ID" value="MFC6726925.1"/>
    <property type="molecule type" value="Genomic_DNA"/>
</dbReference>
<feature type="domain" description="Pyridine nucleotide-disulphide oxidoreductase dimerisation" evidence="1">
    <location>
        <begin position="19"/>
        <end position="81"/>
    </location>
</feature>
<dbReference type="Gene3D" id="3.30.390.30">
    <property type="match status" value="1"/>
</dbReference>
<organism evidence="2 3">
    <name type="scientific">Halobium palmae</name>
    <dbReference type="NCBI Taxonomy" id="1776492"/>
    <lineage>
        <taxon>Archaea</taxon>
        <taxon>Methanobacteriati</taxon>
        <taxon>Methanobacteriota</taxon>
        <taxon>Stenosarchaea group</taxon>
        <taxon>Halobacteria</taxon>
        <taxon>Halobacteriales</taxon>
        <taxon>Haloferacaceae</taxon>
        <taxon>Halobium</taxon>
    </lineage>
</organism>
<dbReference type="AlphaFoldDB" id="A0ABD5S5U0"/>
<dbReference type="InterPro" id="IPR016156">
    <property type="entry name" value="FAD/NAD-linked_Rdtase_dimer_sf"/>
</dbReference>
<protein>
    <submittedName>
        <fullName evidence="2">NAD(P)/FAD-dependent oxidoreductase</fullName>
    </submittedName>
</protein>
<reference evidence="2 3" key="1">
    <citation type="journal article" date="2019" name="Int. J. Syst. Evol. Microbiol.">
        <title>The Global Catalogue of Microorganisms (GCM) 10K type strain sequencing project: providing services to taxonomists for standard genome sequencing and annotation.</title>
        <authorList>
            <consortium name="The Broad Institute Genomics Platform"/>
            <consortium name="The Broad Institute Genome Sequencing Center for Infectious Disease"/>
            <person name="Wu L."/>
            <person name="Ma J."/>
        </authorList>
    </citation>
    <scope>NUCLEOTIDE SEQUENCE [LARGE SCALE GENOMIC DNA]</scope>
    <source>
        <strain evidence="2 3">NBRC 111368</strain>
    </source>
</reference>
<dbReference type="Proteomes" id="UP001596328">
    <property type="component" value="Unassembled WGS sequence"/>
</dbReference>
<comment type="caution">
    <text evidence="2">The sequence shown here is derived from an EMBL/GenBank/DDBJ whole genome shotgun (WGS) entry which is preliminary data.</text>
</comment>
<evidence type="ECO:0000313" key="2">
    <source>
        <dbReference type="EMBL" id="MFC6726925.1"/>
    </source>
</evidence>
<name>A0ABD5S5U0_9EURY</name>
<gene>
    <name evidence="2" type="ORF">ACFQE1_21610</name>
</gene>
<keyword evidence="3" id="KW-1185">Reference proteome</keyword>
<dbReference type="Pfam" id="PF02852">
    <property type="entry name" value="Pyr_redox_dim"/>
    <property type="match status" value="1"/>
</dbReference>
<evidence type="ECO:0000313" key="3">
    <source>
        <dbReference type="Proteomes" id="UP001596328"/>
    </source>
</evidence>